<evidence type="ECO:0000259" key="2">
    <source>
        <dbReference type="Pfam" id="PF22570"/>
    </source>
</evidence>
<dbReference type="InterPro" id="IPR054331">
    <property type="entry name" value="LiaF_TM"/>
</dbReference>
<dbReference type="PANTHER" id="PTHR40763">
    <property type="entry name" value="MEMBRANE PROTEIN-RELATED"/>
    <property type="match status" value="1"/>
</dbReference>
<sequence length="237" mass="25654">MKDNLKSRGVTAQVVLGLSVIVLGVLFLLGNLDIIETRRVLGFWPAVFVIAGIVKLYDTQSRGGQLLGGGLVALGILLTLDRMHIIDFNVHTMWPLFFIGFGVYTLYTARTGRRRIMIDGVKGEQDLGGEGVVDITAILGGFERRVFTPDFRGGEVTAFIGGCSLDLRASSIQGEAVLNVFAFWGGVTLKVPPDWTVVLNGTPIMGGFEEKTIAPPDNSKRLIVRGYAIMGGVEVRN</sequence>
<dbReference type="Proteomes" id="UP001198602">
    <property type="component" value="Unassembled WGS sequence"/>
</dbReference>
<name>A0ABS7Y9P8_9BURK</name>
<keyword evidence="1" id="KW-1133">Transmembrane helix</keyword>
<protein>
    <submittedName>
        <fullName evidence="3">Cell wall-active antibiotics response protein</fullName>
    </submittedName>
</protein>
<evidence type="ECO:0000313" key="3">
    <source>
        <dbReference type="EMBL" id="MCA1856403.1"/>
    </source>
</evidence>
<evidence type="ECO:0000256" key="1">
    <source>
        <dbReference type="SAM" id="Phobius"/>
    </source>
</evidence>
<feature type="domain" description="LiaF transmembrane" evidence="2">
    <location>
        <begin position="15"/>
        <end position="109"/>
    </location>
</feature>
<dbReference type="PANTHER" id="PTHR40763:SF5">
    <property type="entry name" value="MEMBRANE PROTEIN"/>
    <property type="match status" value="1"/>
</dbReference>
<feature type="transmembrane region" description="Helical" evidence="1">
    <location>
        <begin position="92"/>
        <end position="109"/>
    </location>
</feature>
<dbReference type="RefSeq" id="WP_225238689.1">
    <property type="nucleotide sequence ID" value="NZ_JAHYBX010000003.1"/>
</dbReference>
<keyword evidence="4" id="KW-1185">Reference proteome</keyword>
<gene>
    <name evidence="3" type="ORF">LE190_10795</name>
</gene>
<proteinExistence type="predicted"/>
<evidence type="ECO:0000313" key="4">
    <source>
        <dbReference type="Proteomes" id="UP001198602"/>
    </source>
</evidence>
<organism evidence="3 4">
    <name type="scientific">Massilia hydrophila</name>
    <dbReference type="NCBI Taxonomy" id="3044279"/>
    <lineage>
        <taxon>Bacteria</taxon>
        <taxon>Pseudomonadati</taxon>
        <taxon>Pseudomonadota</taxon>
        <taxon>Betaproteobacteria</taxon>
        <taxon>Burkholderiales</taxon>
        <taxon>Oxalobacteraceae</taxon>
        <taxon>Telluria group</taxon>
        <taxon>Massilia</taxon>
    </lineage>
</organism>
<keyword evidence="1" id="KW-0472">Membrane</keyword>
<feature type="transmembrane region" description="Helical" evidence="1">
    <location>
        <begin position="64"/>
        <end position="80"/>
    </location>
</feature>
<reference evidence="3 4" key="1">
    <citation type="submission" date="2021-07" db="EMBL/GenBank/DDBJ databases">
        <title>Characterization of Violacein-producing bacteria and related species.</title>
        <authorList>
            <person name="Wilson H.S."/>
            <person name="De Leon M.E."/>
        </authorList>
    </citation>
    <scope>NUCLEOTIDE SEQUENCE [LARGE SCALE GENOMIC DNA]</scope>
    <source>
        <strain evidence="3 4">HSC-2F05</strain>
    </source>
</reference>
<keyword evidence="1" id="KW-0812">Transmembrane</keyword>
<feature type="transmembrane region" description="Helical" evidence="1">
    <location>
        <begin position="41"/>
        <end position="57"/>
    </location>
</feature>
<comment type="caution">
    <text evidence="3">The sequence shown here is derived from an EMBL/GenBank/DDBJ whole genome shotgun (WGS) entry which is preliminary data.</text>
</comment>
<dbReference type="Pfam" id="PF22570">
    <property type="entry name" value="LiaF-TM"/>
    <property type="match status" value="1"/>
</dbReference>
<accession>A0ABS7Y9P8</accession>
<dbReference type="EMBL" id="JAHYBX010000003">
    <property type="protein sequence ID" value="MCA1856403.1"/>
    <property type="molecule type" value="Genomic_DNA"/>
</dbReference>
<feature type="transmembrane region" description="Helical" evidence="1">
    <location>
        <begin position="12"/>
        <end position="29"/>
    </location>
</feature>